<dbReference type="Pfam" id="PF24764">
    <property type="entry name" value="rva_4"/>
    <property type="match status" value="1"/>
</dbReference>
<accession>A0A6S7FH10</accession>
<dbReference type="Pfam" id="PF20231">
    <property type="entry name" value="DUF6589"/>
    <property type="match status" value="1"/>
</dbReference>
<dbReference type="InterPro" id="IPR046496">
    <property type="entry name" value="DUF6589"/>
</dbReference>
<sequence length="957" mass="109131">MTIYGIRTISAYQRGRPRLLISKEQLEGLRSLGFLWISISKMLGVSEKTVRHRRDAYGIPSTHEQFMEITDDQVDDLVKYALEVSPNWRKNGYGHLDGHHKLIRWRIIHGAIDGYSRVVIFLKASTNNRASTVLECFLTATQVFHYPRRIRTGFGTENVDVAQNMLNRYGPASNPVLTGQSVHNQWIERLWRDVHNYVSTFYKNVFYYLESIEMLDPNNEIDLYVLHYVFMPRLNKSLDIFVMQWNNHPLSSEHGRTPFQVWTKGFYNFALSDRTSVREVLDPNFVDFQHYGIDDDGPLPEVQTENFVEIPRSAIELTIDEYQLLTDNSDPLVDDNDHGITAYQSAKNILITILNDRHAFTKTQSDRFQSIERRAENIIAPDEHGQMPSIIKILHKQSCSIENGALKTPNLFAKNVVQNRFEQGQSQFRVESKRSLVLNSSDKENLPSEVSLTILNTKPKKVEDETDSKAIKQIITGQYGYALNALWRKQVFKEALIKKVMAEVSLECEQLCSLTNPSILRDASPNGLKSFNETAHVEELQKKAPIFHSILQASASSLKDGSKCDFKHGVNPRCSISVAASALLRARCPQMSVQSYRLALVLWHSGARKQVYSRGVKWGITVGHTTTIAKIDEIGKDFNATVLNWKGKLEHHAKFRGNLEMIQECTVVPESETAEFVTPYDCQIHPTENAAPVTAIDLDQLKAMVKQKMGDRFDECLYQQVTSFVKAFTTGSSISQTNSALMNGVIEKWKLSSPAKYQIIGDNVHMFIKIKHQSSSKPNKCIHWFHMNAVKDRIVAADLSDDKPIGCFTQLRPEEFLPSAKDNQDLLHDFIPLFARVIIDEIPAFNTAFKDVVVRHIPHKYSEVMTQKSEQEPLELMFKNENLNDEMIDILADIHEHYLPCEKVVYKDGSESSHILTQLFLGGDQLTKERARNPQKGRADGDTTFKRLEGIVPKVED</sequence>
<dbReference type="PROSITE" id="PS50994">
    <property type="entry name" value="INTEGRASE"/>
    <property type="match status" value="1"/>
</dbReference>
<dbReference type="InterPro" id="IPR036397">
    <property type="entry name" value="RNaseH_sf"/>
</dbReference>
<dbReference type="PANTHER" id="PTHR46791">
    <property type="entry name" value="EXPRESSED PROTEIN"/>
    <property type="match status" value="1"/>
</dbReference>
<proteinExistence type="predicted"/>
<dbReference type="InterPro" id="IPR012337">
    <property type="entry name" value="RNaseH-like_sf"/>
</dbReference>
<dbReference type="OrthoDB" id="8754187at2759"/>
<organism evidence="1 2">
    <name type="scientific">Paramuricea clavata</name>
    <name type="common">Red gorgonian</name>
    <name type="synonym">Violescent sea-whip</name>
    <dbReference type="NCBI Taxonomy" id="317549"/>
    <lineage>
        <taxon>Eukaryota</taxon>
        <taxon>Metazoa</taxon>
        <taxon>Cnidaria</taxon>
        <taxon>Anthozoa</taxon>
        <taxon>Octocorallia</taxon>
        <taxon>Malacalcyonacea</taxon>
        <taxon>Plexauridae</taxon>
        <taxon>Paramuricea</taxon>
    </lineage>
</organism>
<protein>
    <submittedName>
        <fullName evidence="1">Uncharacterized protein</fullName>
    </submittedName>
</protein>
<dbReference type="EMBL" id="CACRXK020000143">
    <property type="protein sequence ID" value="CAB3978804.1"/>
    <property type="molecule type" value="Genomic_DNA"/>
</dbReference>
<dbReference type="InterPro" id="IPR058913">
    <property type="entry name" value="Integrase_dom_put"/>
</dbReference>
<dbReference type="AlphaFoldDB" id="A0A6S7FH10"/>
<dbReference type="Proteomes" id="UP001152795">
    <property type="component" value="Unassembled WGS sequence"/>
</dbReference>
<name>A0A6S7FH10_PARCT</name>
<dbReference type="PANTHER" id="PTHR46791:SF5">
    <property type="entry name" value="CLR5 DOMAIN-CONTAINING PROTEIN-RELATED"/>
    <property type="match status" value="1"/>
</dbReference>
<dbReference type="GO" id="GO:0015074">
    <property type="term" value="P:DNA integration"/>
    <property type="evidence" value="ECO:0007669"/>
    <property type="project" value="InterPro"/>
</dbReference>
<comment type="caution">
    <text evidence="1">The sequence shown here is derived from an EMBL/GenBank/DDBJ whole genome shotgun (WGS) entry which is preliminary data.</text>
</comment>
<evidence type="ECO:0000313" key="2">
    <source>
        <dbReference type="Proteomes" id="UP001152795"/>
    </source>
</evidence>
<gene>
    <name evidence="1" type="ORF">PACLA_8A075942</name>
</gene>
<dbReference type="InterPro" id="IPR001584">
    <property type="entry name" value="Integrase_cat-core"/>
</dbReference>
<dbReference type="Gene3D" id="3.30.420.10">
    <property type="entry name" value="Ribonuclease H-like superfamily/Ribonuclease H"/>
    <property type="match status" value="1"/>
</dbReference>
<dbReference type="SUPFAM" id="SSF53098">
    <property type="entry name" value="Ribonuclease H-like"/>
    <property type="match status" value="1"/>
</dbReference>
<keyword evidence="2" id="KW-1185">Reference proteome</keyword>
<dbReference type="GO" id="GO:0003676">
    <property type="term" value="F:nucleic acid binding"/>
    <property type="evidence" value="ECO:0007669"/>
    <property type="project" value="InterPro"/>
</dbReference>
<evidence type="ECO:0000313" key="1">
    <source>
        <dbReference type="EMBL" id="CAB3978804.1"/>
    </source>
</evidence>
<reference evidence="1" key="1">
    <citation type="submission" date="2020-04" db="EMBL/GenBank/DDBJ databases">
        <authorList>
            <person name="Alioto T."/>
            <person name="Alioto T."/>
            <person name="Gomez Garrido J."/>
        </authorList>
    </citation>
    <scope>NUCLEOTIDE SEQUENCE</scope>
    <source>
        <strain evidence="1">A484AB</strain>
    </source>
</reference>